<evidence type="ECO:0000313" key="2">
    <source>
        <dbReference type="MGI" id="MGI:1920145"/>
    </source>
</evidence>
<reference evidence="1" key="7">
    <citation type="journal article" date="2005" name="Science">
        <title>The Transcriptional Landscape of the Mammalian Genome.</title>
        <authorList>
            <consortium name="The FANTOM Consortium"/>
            <consortium name="Riken Genome Exploration Research Group and Genome Science Group (Genome Network Project Core Group)"/>
        </authorList>
    </citation>
    <scope>NUCLEOTIDE SEQUENCE</scope>
    <source>
        <strain evidence="1">NOD</strain>
        <tissue evidence="1">Thymus</tissue>
    </source>
</reference>
<name>Q8C2M5_MOUSE</name>
<evidence type="ECO:0000313" key="1">
    <source>
        <dbReference type="EMBL" id="BAC40285.1"/>
    </source>
</evidence>
<reference evidence="1" key="6">
    <citation type="submission" date="2002-04" db="EMBL/GenBank/DDBJ databases">
        <authorList>
            <person name="Adachi J."/>
            <person name="Aizawa K."/>
            <person name="Akimura T."/>
            <person name="Arakawa T."/>
            <person name="Bono H."/>
            <person name="Carninci P."/>
            <person name="Fukuda S."/>
            <person name="Furuno M."/>
            <person name="Hanagaki T."/>
            <person name="Hara A."/>
            <person name="Hashizume W."/>
            <person name="Hayashida K."/>
            <person name="Hayatsu N."/>
            <person name="Hiramoto K."/>
            <person name="Hiraoka T."/>
            <person name="Hirozane T."/>
            <person name="Hori F."/>
            <person name="Imotani K."/>
            <person name="Ishii Y."/>
            <person name="Itoh M."/>
            <person name="Kagawa I."/>
            <person name="Kasukawa T."/>
            <person name="Katoh H."/>
            <person name="Kawai J."/>
            <person name="Kojima Y."/>
            <person name="Kondo S."/>
            <person name="Konno H."/>
            <person name="Kouda M."/>
            <person name="Koya S."/>
            <person name="Kurihara C."/>
            <person name="Matsuyama T."/>
            <person name="Miyazaki A."/>
            <person name="Murata M."/>
            <person name="Nakamura M."/>
            <person name="Nishi K."/>
            <person name="Nomura K."/>
            <person name="Numazaki R."/>
            <person name="Ohno M."/>
            <person name="Ohsato N."/>
            <person name="Okazaki Y."/>
            <person name="Saito R."/>
            <person name="Saitoh H."/>
            <person name="Sakai C."/>
            <person name="Sakai K."/>
            <person name="Sakazume N."/>
            <person name="Sano H."/>
            <person name="Sasaki D."/>
            <person name="Shibata K."/>
            <person name="Shinagawa A."/>
            <person name="Shiraki T."/>
            <person name="Sogabe Y."/>
            <person name="Tagami M."/>
            <person name="Tagawa A."/>
            <person name="Takahashi F."/>
            <person name="Takaku-Akahira S."/>
            <person name="Takeda Y."/>
            <person name="Tanaka T."/>
            <person name="Tomaru A."/>
            <person name="Toya T."/>
            <person name="Yasunishi A."/>
            <person name="Muramatsu M."/>
            <person name="Hayashizaki Y."/>
        </authorList>
    </citation>
    <scope>NUCLEOTIDE SEQUENCE</scope>
    <source>
        <strain evidence="1">NOD</strain>
        <tissue evidence="1">Thymus</tissue>
    </source>
</reference>
<reference evidence="1" key="3">
    <citation type="journal article" date="2000" name="Genome Res.">
        <title>RIKEN integrated sequence analysis (RISA) system--384-format sequencing pipeline with 384 multicapillary sequencer.</title>
        <authorList>
            <person name="Shibata K."/>
            <person name="Itoh M."/>
            <person name="Aizawa K."/>
            <person name="Nagaoka S."/>
            <person name="Sasaki N."/>
            <person name="Carninci P."/>
            <person name="Konno H."/>
            <person name="Akiyama J."/>
            <person name="Nishi K."/>
            <person name="Kitsunai T."/>
            <person name="Tashiro H."/>
            <person name="Itoh M."/>
            <person name="Sumi N."/>
            <person name="Ishii Y."/>
            <person name="Nakamura S."/>
            <person name="Hazama M."/>
            <person name="Nishine T."/>
            <person name="Harada A."/>
            <person name="Yamamoto R."/>
            <person name="Matsumoto H."/>
            <person name="Sakaguchi S."/>
            <person name="Ikegami T."/>
            <person name="Kashiwagi K."/>
            <person name="Fujiwake S."/>
            <person name="Inoue K."/>
            <person name="Togawa Y."/>
            <person name="Izawa M."/>
            <person name="Ohara E."/>
            <person name="Watahiki M."/>
            <person name="Yoneda Y."/>
            <person name="Ishikawa T."/>
            <person name="Ozawa K."/>
            <person name="Tanaka T."/>
            <person name="Matsuura S."/>
            <person name="Kawai J."/>
            <person name="Okazaki Y."/>
            <person name="Muramatsu M."/>
            <person name="Inoue Y."/>
            <person name="Kira A."/>
            <person name="Hayashizaki Y."/>
        </authorList>
    </citation>
    <scope>NUCLEOTIDE SEQUENCE</scope>
    <source>
        <strain evidence="1">NOD</strain>
        <tissue evidence="1">Thymus</tissue>
    </source>
</reference>
<reference evidence="1" key="1">
    <citation type="journal article" date="1999" name="Methods Enzymol.">
        <title>High-efficiency full-length cDNA cloning.</title>
        <authorList>
            <person name="Carninci P."/>
            <person name="Hayashizaki Y."/>
        </authorList>
    </citation>
    <scope>NUCLEOTIDE SEQUENCE</scope>
    <source>
        <strain evidence="1">NOD</strain>
        <tissue evidence="1">Thymus</tissue>
    </source>
</reference>
<reference evidence="1" key="2">
    <citation type="journal article" date="2000" name="Genome Res.">
        <title>Normalization and subtraction of cap-trapper-selected cDNAs to prepare full-length cDNA libraries for rapid discovery of new genes.</title>
        <authorList>
            <person name="Carninci P."/>
            <person name="Shibata Y."/>
            <person name="Hayatsu N."/>
            <person name="Sugahara Y."/>
            <person name="Shibata K."/>
            <person name="Itoh M."/>
            <person name="Konno H."/>
            <person name="Okazaki Y."/>
            <person name="Muramatsu M."/>
            <person name="Hayashizaki Y."/>
        </authorList>
    </citation>
    <scope>NUCLEOTIDE SEQUENCE</scope>
    <source>
        <strain evidence="1">NOD</strain>
        <tissue evidence="1">Thymus</tissue>
    </source>
</reference>
<reference evidence="1" key="4">
    <citation type="journal article" date="2001" name="Nature">
        <title>Functional annotation of a full-length mouse cDNA collection.</title>
        <authorList>
            <consortium name="The RIKEN Genome Exploration Research Group Phase II Team and the FANTOM Consortium"/>
        </authorList>
    </citation>
    <scope>NUCLEOTIDE SEQUENCE</scope>
    <source>
        <strain evidence="1">NOD</strain>
        <tissue evidence="1">Thymus</tissue>
    </source>
</reference>
<dbReference type="EMBL" id="AK088328">
    <property type="protein sequence ID" value="BAC40285.1"/>
    <property type="molecule type" value="mRNA"/>
</dbReference>
<proteinExistence type="evidence at transcript level"/>
<dbReference type="MGI" id="MGI:1920145">
    <property type="gene designation" value="Setd5"/>
</dbReference>
<sequence length="121" mass="13835">MLNPRHSTFCCFPHKPISLGEHWEWKSCCLGCWFLCILYKTYVNVSPFGLGFAFSHWLKAKGRGQRAGGPHPAWHVQRPQPLCVGRVLSRPDLWGGGWGEGGLLEGKEHHFFLKWSVYTLL</sequence>
<gene>
    <name evidence="2" type="primary">Setd5</name>
</gene>
<reference evidence="1" key="8">
    <citation type="journal article" date="2005" name="Science">
        <title>Antisense Transcription in the Mammalian Transcriptome.</title>
        <authorList>
            <consortium name="RIKEN Genome Exploration Research Group and Genome Science Group (Genome Network Project Core Group) and the FANTOM Consortium"/>
        </authorList>
    </citation>
    <scope>NUCLEOTIDE SEQUENCE</scope>
    <source>
        <strain evidence="1">NOD</strain>
        <tissue evidence="1">Thymus</tissue>
    </source>
</reference>
<protein>
    <submittedName>
        <fullName evidence="1">Uncharacterized protein</fullName>
    </submittedName>
</protein>
<dbReference type="AlphaFoldDB" id="Q8C2M5"/>
<accession>Q8C2M5</accession>
<organism evidence="1">
    <name type="scientific">Mus musculus</name>
    <name type="common">Mouse</name>
    <dbReference type="NCBI Taxonomy" id="10090"/>
    <lineage>
        <taxon>Eukaryota</taxon>
        <taxon>Metazoa</taxon>
        <taxon>Chordata</taxon>
        <taxon>Craniata</taxon>
        <taxon>Vertebrata</taxon>
        <taxon>Euteleostomi</taxon>
        <taxon>Mammalia</taxon>
        <taxon>Eutheria</taxon>
        <taxon>Euarchontoglires</taxon>
        <taxon>Glires</taxon>
        <taxon>Rodentia</taxon>
        <taxon>Myomorpha</taxon>
        <taxon>Muroidea</taxon>
        <taxon>Muridae</taxon>
        <taxon>Murinae</taxon>
        <taxon>Mus</taxon>
        <taxon>Mus</taxon>
    </lineage>
</organism>
<dbReference type="AGR" id="MGI:1920145"/>
<reference evidence="1" key="5">
    <citation type="journal article" date="2002" name="Nature">
        <title>Analysis of the mouse transcriptome based on functional annotation of 60,770 full-length cDNAs.</title>
        <authorList>
            <consortium name="The FANTOM Consortium and the RIKEN Genome Exploration Research Group Phase I and II Team"/>
        </authorList>
    </citation>
    <scope>NUCLEOTIDE SEQUENCE</scope>
    <source>
        <strain evidence="1">NOD</strain>
        <tissue evidence="1">Thymus</tissue>
    </source>
</reference>